<evidence type="ECO:0000313" key="3">
    <source>
        <dbReference type="Proteomes" id="UP000077013"/>
    </source>
</evidence>
<dbReference type="SUPFAM" id="SSF52540">
    <property type="entry name" value="P-loop containing nucleoside triphosphate hydrolases"/>
    <property type="match status" value="2"/>
</dbReference>
<comment type="caution">
    <text evidence="2">The sequence shown here is derived from an EMBL/GenBank/DDBJ whole genome shotgun (WGS) entry which is preliminary data.</text>
</comment>
<accession>A0A167KFR7</accession>
<dbReference type="InterPro" id="IPR052934">
    <property type="entry name" value="Methyl-DNA_Rec/Restrict_Enz"/>
</dbReference>
<reference evidence="2 3" key="1">
    <citation type="submission" date="2016-02" db="EMBL/GenBank/DDBJ databases">
        <title>Ulvibacter sp. LPB0005, isolated from Thais luteostoma.</title>
        <authorList>
            <person name="Shin S.-K."/>
            <person name="Yi H."/>
        </authorList>
    </citation>
    <scope>NUCLEOTIDE SEQUENCE [LARGE SCALE GENOMIC DNA]</scope>
    <source>
        <strain evidence="2 3">LPB0005</strain>
    </source>
</reference>
<dbReference type="PANTHER" id="PTHR37291">
    <property type="entry name" value="5-METHYLCYTOSINE-SPECIFIC RESTRICTION ENZYME B"/>
    <property type="match status" value="1"/>
</dbReference>
<dbReference type="PANTHER" id="PTHR37291:SF1">
    <property type="entry name" value="TYPE IV METHYL-DIRECTED RESTRICTION ENZYME ECOKMCRB SUBUNIT"/>
    <property type="match status" value="1"/>
</dbReference>
<dbReference type="GO" id="GO:0005524">
    <property type="term" value="F:ATP binding"/>
    <property type="evidence" value="ECO:0007669"/>
    <property type="project" value="InterPro"/>
</dbReference>
<evidence type="ECO:0000313" key="2">
    <source>
        <dbReference type="EMBL" id="OAB81845.1"/>
    </source>
</evidence>
<dbReference type="InterPro" id="IPR011704">
    <property type="entry name" value="ATPase_dyneun-rel_AAA"/>
</dbReference>
<dbReference type="EMBL" id="LRXL01000001">
    <property type="protein sequence ID" value="OAB81845.1"/>
    <property type="molecule type" value="Genomic_DNA"/>
</dbReference>
<name>A0A167KFR7_9FLAO</name>
<dbReference type="Proteomes" id="UP000077013">
    <property type="component" value="Unassembled WGS sequence"/>
</dbReference>
<dbReference type="SMART" id="SM00382">
    <property type="entry name" value="AAA"/>
    <property type="match status" value="1"/>
</dbReference>
<feature type="domain" description="AAA+ ATPase" evidence="1">
    <location>
        <begin position="236"/>
        <end position="628"/>
    </location>
</feature>
<dbReference type="InterPro" id="IPR003593">
    <property type="entry name" value="AAA+_ATPase"/>
</dbReference>
<evidence type="ECO:0000259" key="1">
    <source>
        <dbReference type="SMART" id="SM00382"/>
    </source>
</evidence>
<dbReference type="STRING" id="1763537.ULVI_00480"/>
<dbReference type="Gene3D" id="3.40.50.300">
    <property type="entry name" value="P-loop containing nucleotide triphosphate hydrolases"/>
    <property type="match status" value="2"/>
</dbReference>
<dbReference type="InterPro" id="IPR027417">
    <property type="entry name" value="P-loop_NTPase"/>
</dbReference>
<dbReference type="OrthoDB" id="9781481at2"/>
<gene>
    <name evidence="2" type="ORF">ULVI_00480</name>
</gene>
<dbReference type="GO" id="GO:0016887">
    <property type="term" value="F:ATP hydrolysis activity"/>
    <property type="evidence" value="ECO:0007669"/>
    <property type="project" value="InterPro"/>
</dbReference>
<protein>
    <recommendedName>
        <fullName evidence="1">AAA+ ATPase domain-containing protein</fullName>
    </recommendedName>
</protein>
<sequence length="734" mass="84699">MLVLYINIIRNKYLKKMNKYLESLNFINDISLSIQDVTTEAEAQSGYKIVVVTYDYKGKSYTTKKLYYRNIIKQESVSNPVLIMRHYGKPVFWLDIEKHNWPHGTGAEIEQTVIDDMIEIDEDDFRKFLLSIANNNKSGHLQIVTREGKTQQYGYNLENNNHWHDIILLLQKIIKNGGNMPPKEAFINLVFNWGNKEPRERVKLDHTYKFIKDFAKSVRKYLPKFQEMELINILKYKKQIILQGPPGTGKTFSAKKIAEILTGLKKSINNLSESKIKSHIKAGMKLANASGKKDFYTVVDIDEKGVWLQSDTSRAWDASYVNIIKKYNELRAGQKPANVNGKNPYEIAVAQYLFKSHSNIVLDSTNNQVELIQFHPSYTYEDFVRGITVKNGDGQIEYITENKILVAFANKALRNYRDFNKGTEELSQEKWTREKFQEFVDEIQDKIEKDGKYDLNRHVFIFEVGEDSFRYTGSAWNSSTNGHSMKFEDLIIAYLNDLGSRKAINNSRLVSGSARQHATYYYYVLNRFLKFLSNKDAKKINTQKVELKNFVLIIDEINRANLSSVLGELVYALEYRGEGVESMYELDGARSIVLPPNLFIIGTMNTADRSVGHIDYAIRRRFAFVDVLPKVTVIKNEQAIRLFKDVAALFVKTDDNGELKNAGHLAPDFDYKDVQLGHSYFLLQADGDNSTEMDRKDELQLRLDYEIKPILREYLKDGILLESASAIIEDLRIV</sequence>
<dbReference type="AlphaFoldDB" id="A0A167KFR7"/>
<proteinExistence type="predicted"/>
<keyword evidence="3" id="KW-1185">Reference proteome</keyword>
<dbReference type="Pfam" id="PF07728">
    <property type="entry name" value="AAA_5"/>
    <property type="match status" value="1"/>
</dbReference>
<organism evidence="2 3">
    <name type="scientific">Cochleicola gelatinilyticus</name>
    <dbReference type="NCBI Taxonomy" id="1763537"/>
    <lineage>
        <taxon>Bacteria</taxon>
        <taxon>Pseudomonadati</taxon>
        <taxon>Bacteroidota</taxon>
        <taxon>Flavobacteriia</taxon>
        <taxon>Flavobacteriales</taxon>
        <taxon>Flavobacteriaceae</taxon>
        <taxon>Cochleicola</taxon>
    </lineage>
</organism>